<dbReference type="InterPro" id="IPR003032">
    <property type="entry name" value="Ryanodine_rcpt"/>
</dbReference>
<evidence type="ECO:0000313" key="2">
    <source>
        <dbReference type="Proteomes" id="UP000694888"/>
    </source>
</evidence>
<gene>
    <name evidence="3" type="primary">LOC106011400</name>
</gene>
<name>A0ABM0ZX49_APLCA</name>
<protein>
    <submittedName>
        <fullName evidence="3">Ryanodine receptor</fullName>
    </submittedName>
</protein>
<dbReference type="GeneID" id="106011400"/>
<evidence type="ECO:0000313" key="3">
    <source>
        <dbReference type="RefSeq" id="XP_012936331.1"/>
    </source>
</evidence>
<dbReference type="InterPro" id="IPR015925">
    <property type="entry name" value="Ryanodine_IP3_receptor"/>
</dbReference>
<evidence type="ECO:0000259" key="1">
    <source>
        <dbReference type="Pfam" id="PF02026"/>
    </source>
</evidence>
<dbReference type="RefSeq" id="XP_012936331.1">
    <property type="nucleotide sequence ID" value="XM_013080877.1"/>
</dbReference>
<dbReference type="Pfam" id="PF02026">
    <property type="entry name" value="RyR"/>
    <property type="match status" value="1"/>
</dbReference>
<dbReference type="PANTHER" id="PTHR46399:SF8">
    <property type="entry name" value="B30.2_SPRY DOMAIN-CONTAINING PROTEIN"/>
    <property type="match status" value="1"/>
</dbReference>
<proteinExistence type="predicted"/>
<keyword evidence="2" id="KW-1185">Reference proteome</keyword>
<organism evidence="2 3">
    <name type="scientific">Aplysia californica</name>
    <name type="common">California sea hare</name>
    <dbReference type="NCBI Taxonomy" id="6500"/>
    <lineage>
        <taxon>Eukaryota</taxon>
        <taxon>Metazoa</taxon>
        <taxon>Spiralia</taxon>
        <taxon>Lophotrochozoa</taxon>
        <taxon>Mollusca</taxon>
        <taxon>Gastropoda</taxon>
        <taxon>Heterobranchia</taxon>
        <taxon>Euthyneura</taxon>
        <taxon>Tectipleura</taxon>
        <taxon>Aplysiida</taxon>
        <taxon>Aplysioidea</taxon>
        <taxon>Aplysiidae</taxon>
        <taxon>Aplysia</taxon>
    </lineage>
</organism>
<dbReference type="Gene3D" id="1.10.490.160">
    <property type="match status" value="1"/>
</dbReference>
<feature type="domain" description="Ryanodine receptor Ryr" evidence="1">
    <location>
        <begin position="46"/>
        <end position="129"/>
    </location>
</feature>
<dbReference type="PANTHER" id="PTHR46399">
    <property type="entry name" value="B30.2/SPRY DOMAIN-CONTAINING PROTEIN"/>
    <property type="match status" value="1"/>
</dbReference>
<dbReference type="Proteomes" id="UP000694888">
    <property type="component" value="Unplaced"/>
</dbReference>
<reference evidence="3" key="1">
    <citation type="submission" date="2025-08" db="UniProtKB">
        <authorList>
            <consortium name="RefSeq"/>
        </authorList>
    </citation>
    <scope>IDENTIFICATION</scope>
</reference>
<accession>A0ABM0ZX49</accession>
<feature type="non-terminal residue" evidence="3">
    <location>
        <position position="561"/>
    </location>
</feature>
<sequence>MNPARESMKAMLAWGWTLEQDQSRFSSNRDSVKRRASKANVYEHGYSPRPYDLRNITLTREILTMAERLSENAHDLWAKRKREELDSIGGGVHPQLVPYDILTDKEKKKNREHAQELLRFLQFLGFRIASTELGLEHKRESASRGNREMDNDSGVGVSATERRFAYSLLEKLLEYLEKASVNMQMTRPSTRFSRRHSYSTATEDVKFFGKVVLPFVERYFHAHQAYFIASPSSPQASNTMASFKEKEMTASLFCKLAQTLRAKITAFGHDVNISVRCLRVMVQAVDFRSVVKNSPEIVRSSLLPFYNNAADDLALVMENLMKERFSHVKGTITRGATSLDYVHMVLLPVLSSLFDHMGLNQFGADVLVGDIQLACYRILNALYTLGTSSSTFATRETIQAELARHRPALGECVGSFASCFPVAFLEPEKNKFNRHSILFGLEGKISEHSLEAQEVMDQLRENVPALEKIVTEIEELAHSGGKYHEAPHVIEVTLPMICSYLPFWLKHGPDGSHQDRPRNYVTDVTAQQMNAVLGNVLKLILSNIGSEDAPWMNRIATRTQP</sequence>
<keyword evidence="3" id="KW-0675">Receptor</keyword>